<dbReference type="Gene3D" id="2.60.120.650">
    <property type="entry name" value="Cupin"/>
    <property type="match status" value="1"/>
</dbReference>
<dbReference type="PROSITE" id="PS51184">
    <property type="entry name" value="JMJC"/>
    <property type="match status" value="1"/>
</dbReference>
<dbReference type="SUPFAM" id="SSF51197">
    <property type="entry name" value="Clavaminate synthase-like"/>
    <property type="match status" value="1"/>
</dbReference>
<dbReference type="InterPro" id="IPR041667">
    <property type="entry name" value="Cupin_8"/>
</dbReference>
<accession>A0ABV7JKG3</accession>
<dbReference type="EMBL" id="JBHRTA010000037">
    <property type="protein sequence ID" value="MFC3198474.1"/>
    <property type="molecule type" value="Genomic_DNA"/>
</dbReference>
<dbReference type="Pfam" id="PF13621">
    <property type="entry name" value="Cupin_8"/>
    <property type="match status" value="1"/>
</dbReference>
<dbReference type="RefSeq" id="WP_379023160.1">
    <property type="nucleotide sequence ID" value="NZ_JBHRTA010000037.1"/>
</dbReference>
<feature type="domain" description="JmjC" evidence="1">
    <location>
        <begin position="80"/>
        <end position="252"/>
    </location>
</feature>
<gene>
    <name evidence="2" type="ORF">ACFOET_12690</name>
</gene>
<proteinExistence type="predicted"/>
<evidence type="ECO:0000313" key="2">
    <source>
        <dbReference type="EMBL" id="MFC3198474.1"/>
    </source>
</evidence>
<dbReference type="SMART" id="SM00558">
    <property type="entry name" value="JmjC"/>
    <property type="match status" value="1"/>
</dbReference>
<reference evidence="3" key="1">
    <citation type="journal article" date="2019" name="Int. J. Syst. Evol. Microbiol.">
        <title>The Global Catalogue of Microorganisms (GCM) 10K type strain sequencing project: providing services to taxonomists for standard genome sequencing and annotation.</title>
        <authorList>
            <consortium name="The Broad Institute Genomics Platform"/>
            <consortium name="The Broad Institute Genome Sequencing Center for Infectious Disease"/>
            <person name="Wu L."/>
            <person name="Ma J."/>
        </authorList>
    </citation>
    <scope>NUCLEOTIDE SEQUENCE [LARGE SCALE GENOMIC DNA]</scope>
    <source>
        <strain evidence="3">KCTC 52416</strain>
    </source>
</reference>
<dbReference type="Proteomes" id="UP001595526">
    <property type="component" value="Unassembled WGS sequence"/>
</dbReference>
<organism evidence="2 3">
    <name type="scientific">Parapedobacter deserti</name>
    <dbReference type="NCBI Taxonomy" id="1912957"/>
    <lineage>
        <taxon>Bacteria</taxon>
        <taxon>Pseudomonadati</taxon>
        <taxon>Bacteroidota</taxon>
        <taxon>Sphingobacteriia</taxon>
        <taxon>Sphingobacteriales</taxon>
        <taxon>Sphingobacteriaceae</taxon>
        <taxon>Parapedobacter</taxon>
    </lineage>
</organism>
<sequence>MQLKKVEKISGIRSADFIKDYMNKGVPVIMNDFVSKESPAWSKWNYDYFKEIAGDIVISLHGREDASNDRAASAPVAKMKFSEYLDMIEREPTDLRIFLFNLMKLKPELNHDLIYNDVTGGKVLQWLPYLFFGGEGSSTRNHFDIDMSHVFLTQYKGIKRIWLFPLDQSDLMYKLPYNFHSIANLRNPDYNKFPALKYLDGYEAEIHPGETLFMPSGWWHYIQYVTEGYSISVRALPSKVYDRWRGFRNLVITRHFDNTMRKIFKDRWFHYKIDTANRRAERALKKVQYFD</sequence>
<dbReference type="InterPro" id="IPR003347">
    <property type="entry name" value="JmjC_dom"/>
</dbReference>
<evidence type="ECO:0000259" key="1">
    <source>
        <dbReference type="PROSITE" id="PS51184"/>
    </source>
</evidence>
<evidence type="ECO:0000313" key="3">
    <source>
        <dbReference type="Proteomes" id="UP001595526"/>
    </source>
</evidence>
<dbReference type="PANTHER" id="PTHR12461">
    <property type="entry name" value="HYPOXIA-INDUCIBLE FACTOR 1 ALPHA INHIBITOR-RELATED"/>
    <property type="match status" value="1"/>
</dbReference>
<comment type="caution">
    <text evidence="2">The sequence shown here is derived from an EMBL/GenBank/DDBJ whole genome shotgun (WGS) entry which is preliminary data.</text>
</comment>
<dbReference type="PANTHER" id="PTHR12461:SF105">
    <property type="entry name" value="HYPOXIA-INDUCIBLE FACTOR 1-ALPHA INHIBITOR"/>
    <property type="match status" value="1"/>
</dbReference>
<protein>
    <submittedName>
        <fullName evidence="2">Cupin-like domain-containing protein</fullName>
    </submittedName>
</protein>
<keyword evidence="3" id="KW-1185">Reference proteome</keyword>
<name>A0ABV7JKG3_9SPHI</name>